<evidence type="ECO:0008006" key="3">
    <source>
        <dbReference type="Google" id="ProtNLM"/>
    </source>
</evidence>
<reference evidence="1 2" key="1">
    <citation type="submission" date="2019-06" db="EMBL/GenBank/DDBJ databases">
        <title>Vibrio cholerae phylogeny based on whole-genome sequencing reveals genetic diversity and population strucutre.</title>
        <authorList>
            <person name="Zhiqiu Y."/>
            <person name="Bin L."/>
            <person name="Lingyan J."/>
        </authorList>
    </citation>
    <scope>NUCLEOTIDE SEQUENCE [LARGE SCALE GENOMIC DNA]</scope>
    <source>
        <strain evidence="1 2">N2814</strain>
    </source>
</reference>
<dbReference type="RefSeq" id="WP_148521286.1">
    <property type="nucleotide sequence ID" value="NZ_VSIJ01000005.1"/>
</dbReference>
<accession>A0ABD7SRN6</accession>
<evidence type="ECO:0000313" key="2">
    <source>
        <dbReference type="Proteomes" id="UP000323819"/>
    </source>
</evidence>
<sequence length="111" mass="11950">MGLIHPQNPLVASGDVINVPLFESENGLTMLDGEHRIIAMLELGFKVVGTCHGTGKKYQVTLESSKLAYSEINSVIEPRPNELPSGTVAIEVGHPLVNGTYTIHSEIPSDK</sequence>
<proteinExistence type="predicted"/>
<comment type="caution">
    <text evidence="1">The sequence shown here is derived from an EMBL/GenBank/DDBJ whole genome shotgun (WGS) entry which is preliminary data.</text>
</comment>
<name>A0ABD7SRN6_VIBCL</name>
<organism evidence="1 2">
    <name type="scientific">Vibrio cholerae</name>
    <dbReference type="NCBI Taxonomy" id="666"/>
    <lineage>
        <taxon>Bacteria</taxon>
        <taxon>Pseudomonadati</taxon>
        <taxon>Pseudomonadota</taxon>
        <taxon>Gammaproteobacteria</taxon>
        <taxon>Vibrionales</taxon>
        <taxon>Vibrionaceae</taxon>
        <taxon>Vibrio</taxon>
    </lineage>
</organism>
<evidence type="ECO:0000313" key="1">
    <source>
        <dbReference type="EMBL" id="TXX67162.1"/>
    </source>
</evidence>
<dbReference type="Proteomes" id="UP000323819">
    <property type="component" value="Unassembled WGS sequence"/>
</dbReference>
<dbReference type="EMBL" id="VSIJ01000005">
    <property type="protein sequence ID" value="TXX67162.1"/>
    <property type="molecule type" value="Genomic_DNA"/>
</dbReference>
<gene>
    <name evidence="1" type="ORF">FXF03_00925</name>
</gene>
<protein>
    <recommendedName>
        <fullName evidence="3">ParB/Sulfiredoxin domain-containing protein</fullName>
    </recommendedName>
</protein>
<dbReference type="AlphaFoldDB" id="A0ABD7SRN6"/>